<dbReference type="InterPro" id="IPR036961">
    <property type="entry name" value="Kinesin_motor_dom_sf"/>
</dbReference>
<comment type="similarity">
    <text evidence="6">Belongs to the TRAFAC class myosin-kinesin ATPase superfamily. Myosin family.</text>
</comment>
<dbReference type="Pfam" id="PF00063">
    <property type="entry name" value="Myosin_head"/>
    <property type="match status" value="1"/>
</dbReference>
<dbReference type="SMART" id="SM00015">
    <property type="entry name" value="IQ"/>
    <property type="match status" value="3"/>
</dbReference>
<dbReference type="GO" id="GO:0005524">
    <property type="term" value="F:ATP binding"/>
    <property type="evidence" value="ECO:0007669"/>
    <property type="project" value="UniProtKB-UniRule"/>
</dbReference>
<feature type="binding site" evidence="6">
    <location>
        <begin position="109"/>
        <end position="116"/>
    </location>
    <ligand>
        <name>ATP</name>
        <dbReference type="ChEBI" id="CHEBI:30616"/>
    </ligand>
</feature>
<dbReference type="SUPFAM" id="SSF52540">
    <property type="entry name" value="P-loop containing nucleoside triphosphate hydrolases"/>
    <property type="match status" value="1"/>
</dbReference>
<keyword evidence="9" id="KW-1185">Reference proteome</keyword>
<keyword evidence="5 6" id="KW-0009">Actin-binding</keyword>
<evidence type="ECO:0000256" key="6">
    <source>
        <dbReference type="PROSITE-ProRule" id="PRU00782"/>
    </source>
</evidence>
<dbReference type="KEGG" id="cvr:CHLNCDRAFT_26915"/>
<dbReference type="FunFam" id="1.10.10.820:FF:000001">
    <property type="entry name" value="Myosin heavy chain"/>
    <property type="match status" value="1"/>
</dbReference>
<organism evidence="9">
    <name type="scientific">Chlorella variabilis</name>
    <name type="common">Green alga</name>
    <dbReference type="NCBI Taxonomy" id="554065"/>
    <lineage>
        <taxon>Eukaryota</taxon>
        <taxon>Viridiplantae</taxon>
        <taxon>Chlorophyta</taxon>
        <taxon>core chlorophytes</taxon>
        <taxon>Trebouxiophyceae</taxon>
        <taxon>Chlorellales</taxon>
        <taxon>Chlorellaceae</taxon>
        <taxon>Chlorella clade</taxon>
        <taxon>Chlorella</taxon>
    </lineage>
</organism>
<dbReference type="Gene3D" id="3.40.850.10">
    <property type="entry name" value="Kinesin motor domain"/>
    <property type="match status" value="1"/>
</dbReference>
<evidence type="ECO:0000256" key="1">
    <source>
        <dbReference type="ARBA" id="ARBA00022741"/>
    </source>
</evidence>
<dbReference type="Pfam" id="PF00612">
    <property type="entry name" value="IQ"/>
    <property type="match status" value="2"/>
</dbReference>
<dbReference type="EMBL" id="GL433857">
    <property type="protein sequence ID" value="EFN52211.1"/>
    <property type="molecule type" value="Genomic_DNA"/>
</dbReference>
<evidence type="ECO:0000256" key="4">
    <source>
        <dbReference type="ARBA" id="ARBA00023175"/>
    </source>
</evidence>
<dbReference type="PRINTS" id="PR00193">
    <property type="entry name" value="MYOSINHEAVY"/>
</dbReference>
<dbReference type="Gene3D" id="1.10.10.820">
    <property type="match status" value="1"/>
</dbReference>
<dbReference type="PROSITE" id="PS50096">
    <property type="entry name" value="IQ"/>
    <property type="match status" value="2"/>
</dbReference>
<accession>E1ZPP4</accession>
<dbReference type="STRING" id="554065.E1ZPP4"/>
<dbReference type="Gene3D" id="1.20.58.530">
    <property type="match status" value="1"/>
</dbReference>
<dbReference type="GO" id="GO:0016459">
    <property type="term" value="C:myosin complex"/>
    <property type="evidence" value="ECO:0007669"/>
    <property type="project" value="UniProtKB-KW"/>
</dbReference>
<evidence type="ECO:0000256" key="2">
    <source>
        <dbReference type="ARBA" id="ARBA00022840"/>
    </source>
</evidence>
<evidence type="ECO:0000256" key="5">
    <source>
        <dbReference type="ARBA" id="ARBA00023203"/>
    </source>
</evidence>
<dbReference type="eggNOG" id="KOG0160">
    <property type="taxonomic scope" value="Eukaryota"/>
</dbReference>
<dbReference type="InParanoid" id="E1ZPP4"/>
<dbReference type="PROSITE" id="PS51456">
    <property type="entry name" value="MYOSIN_MOTOR"/>
    <property type="match status" value="1"/>
</dbReference>
<keyword evidence="3 6" id="KW-0518">Myosin</keyword>
<dbReference type="PANTHER" id="PTHR13140">
    <property type="entry name" value="MYOSIN"/>
    <property type="match status" value="1"/>
</dbReference>
<dbReference type="OrthoDB" id="6108017at2759"/>
<keyword evidence="2 6" id="KW-0067">ATP-binding</keyword>
<dbReference type="GO" id="GO:0051015">
    <property type="term" value="F:actin filament binding"/>
    <property type="evidence" value="ECO:0007669"/>
    <property type="project" value="TreeGrafter"/>
</dbReference>
<proteinExistence type="inferred from homology"/>
<dbReference type="Proteomes" id="UP000008141">
    <property type="component" value="Unassembled WGS sequence"/>
</dbReference>
<dbReference type="OMA" id="MEIYQGV"/>
<dbReference type="InterPro" id="IPR000048">
    <property type="entry name" value="IQ_motif_EF-hand-BS"/>
</dbReference>
<dbReference type="InterPro" id="IPR027417">
    <property type="entry name" value="P-loop_NTPase"/>
</dbReference>
<dbReference type="GO" id="GO:0005737">
    <property type="term" value="C:cytoplasm"/>
    <property type="evidence" value="ECO:0007669"/>
    <property type="project" value="TreeGrafter"/>
</dbReference>
<evidence type="ECO:0000259" key="7">
    <source>
        <dbReference type="PROSITE" id="PS51456"/>
    </source>
</evidence>
<keyword evidence="4 6" id="KW-0505">Motor protein</keyword>
<dbReference type="PANTHER" id="PTHR13140:SF706">
    <property type="entry name" value="DILUTE CLASS UNCONVENTIONAL MYOSIN, ISOFORM C"/>
    <property type="match status" value="1"/>
</dbReference>
<dbReference type="GO" id="GO:0030048">
    <property type="term" value="P:actin filament-based movement"/>
    <property type="evidence" value="ECO:0007669"/>
    <property type="project" value="UniProtKB-ARBA"/>
</dbReference>
<name>E1ZPP4_CHLVA</name>
<reference evidence="8 9" key="1">
    <citation type="journal article" date="2010" name="Plant Cell">
        <title>The Chlorella variabilis NC64A genome reveals adaptation to photosymbiosis, coevolution with viruses, and cryptic sex.</title>
        <authorList>
            <person name="Blanc G."/>
            <person name="Duncan G."/>
            <person name="Agarkova I."/>
            <person name="Borodovsky M."/>
            <person name="Gurnon J."/>
            <person name="Kuo A."/>
            <person name="Lindquist E."/>
            <person name="Lucas S."/>
            <person name="Pangilinan J."/>
            <person name="Polle J."/>
            <person name="Salamov A."/>
            <person name="Terry A."/>
            <person name="Yamada T."/>
            <person name="Dunigan D.D."/>
            <person name="Grigoriev I.V."/>
            <person name="Claverie J.M."/>
            <person name="Van Etten J.L."/>
        </authorList>
    </citation>
    <scope>NUCLEOTIDE SEQUENCE [LARGE SCALE GENOMIC DNA]</scope>
    <source>
        <strain evidence="8 9">NC64A</strain>
    </source>
</reference>
<feature type="domain" description="Myosin motor" evidence="7">
    <location>
        <begin position="12"/>
        <end position="684"/>
    </location>
</feature>
<sequence length="877" mass="96930">MYFTSVSLCVPLPCSDLTHLSYLNEPGILHVLRHRYGGDTVYTTAGPVLVAVNPFKAVPLYGPEAARHYSRRGSEEAADSYEPHVFLTADQAYKQMVALNQSQSVLITGESGAGKTESTKKMMKYLAALAGGTGMEDRVLQTNPILEAFGNAKTIHNNNSSRFGKLIGNICGALTHTYLLEKSRVAHQQAGERSYHIFYQLCRGASDEERQLYLLPPAADLASFAYLSGSGCTTIADMDDAAEFGRVKRALAAVGIAPEQQRGLFALLAAVLWLGNVRFAALHEDAVEVEAGSMGAVGAAAALLGCGEAALVAALTTRRMLAGGERITRELNMEAALDNRDALAKAIYATLFKWLVEQARINAALAVGKQQSETTLSILDIYGFEQFQENSFEQLCINYANERLQQQFSKHMFRLEQEVYESEGIDWAHVEFTDNQAGRKARPPAGVGILSMLDEECMMPRGSDATFAAKLQQHHGGHPRFAYNTKAPAADFTVQHYAGPVTYSAAKFLDKNRDTLSKDLVALLQASSAPLVQRLAAEMERGQERRGSQTVGARFRDQLRDLIQRLDATALHFVRCIKPNSQQVAGAFGAPLVLHQLRCCGVLEVARIARAGYPTRHLHHEFAARYKVLLPELGPGPLPPGISALDVCRQLLAHFDVDASQYRIGRTRLFFRAGMLGQLEDAAARMQRSALCIQSTWRMARCRRAFLRSRRAAVCIQAQWRGCCGRARFAQLLLQHRAAARIQAAARGCAQRRRYQRALLGVVAVQVGGRVRARHGGNHTCGVGCQPLPLFRCCRQRLMACHRCADPARDPLAMPAVMLSSCRWPGAGTWSSSTWLPAWLCGARRRRRSGRRQRRSSGRRRRLRWAFFFWLRSAPCE</sequence>
<dbReference type="AlphaFoldDB" id="E1ZPP4"/>
<dbReference type="Gene3D" id="1.20.120.720">
    <property type="entry name" value="Myosin VI head, motor domain, U50 subdomain"/>
    <property type="match status" value="1"/>
</dbReference>
<dbReference type="FunCoup" id="E1ZPP4">
    <property type="interactions" value="377"/>
</dbReference>
<evidence type="ECO:0000313" key="9">
    <source>
        <dbReference type="Proteomes" id="UP000008141"/>
    </source>
</evidence>
<dbReference type="GeneID" id="17351647"/>
<dbReference type="GO" id="GO:0007015">
    <property type="term" value="P:actin filament organization"/>
    <property type="evidence" value="ECO:0007669"/>
    <property type="project" value="TreeGrafter"/>
</dbReference>
<dbReference type="GO" id="GO:0016020">
    <property type="term" value="C:membrane"/>
    <property type="evidence" value="ECO:0007669"/>
    <property type="project" value="TreeGrafter"/>
</dbReference>
<evidence type="ECO:0000313" key="8">
    <source>
        <dbReference type="EMBL" id="EFN52211.1"/>
    </source>
</evidence>
<dbReference type="InterPro" id="IPR001609">
    <property type="entry name" value="Myosin_head_motor_dom-like"/>
</dbReference>
<dbReference type="Gene3D" id="6.20.240.20">
    <property type="match status" value="1"/>
</dbReference>
<feature type="region of interest" description="Actin-binding" evidence="6">
    <location>
        <begin position="559"/>
        <end position="581"/>
    </location>
</feature>
<evidence type="ECO:0000256" key="3">
    <source>
        <dbReference type="ARBA" id="ARBA00023123"/>
    </source>
</evidence>
<dbReference type="GO" id="GO:0000146">
    <property type="term" value="F:microfilament motor activity"/>
    <property type="evidence" value="ECO:0007669"/>
    <property type="project" value="TreeGrafter"/>
</dbReference>
<dbReference type="SMART" id="SM00242">
    <property type="entry name" value="MYSc"/>
    <property type="match status" value="1"/>
</dbReference>
<dbReference type="RefSeq" id="XP_005844313.1">
    <property type="nucleotide sequence ID" value="XM_005844251.1"/>
</dbReference>
<gene>
    <name evidence="8" type="ORF">CHLNCDRAFT_26915</name>
</gene>
<dbReference type="Gene3D" id="1.20.5.190">
    <property type="match status" value="1"/>
</dbReference>
<protein>
    <recommendedName>
        <fullName evidence="7">Myosin motor domain-containing protein</fullName>
    </recommendedName>
</protein>
<keyword evidence="1 6" id="KW-0547">Nucleotide-binding</keyword>